<sequence length="173" mass="19536">MDRIKRAGAGALFGVVVALLPLSAAWGAQDQNGVARDPVQLLDELEKRRNALDARAAELDLREKELNRLQEQVAKRTQALQMLRQEVRKDILEEKKINTDNIAKLARVYASMKPKVAAQQLKDLERNTAIKVLKVMKEKVAAKIFDKMNPEDGVPLADAIGMTLQQKRQQRMR</sequence>
<dbReference type="EMBL" id="LO017727">
    <property type="protein sequence ID" value="CRH07689.1"/>
    <property type="molecule type" value="Genomic_DNA"/>
</dbReference>
<protein>
    <recommendedName>
        <fullName evidence="3">Magnesium transporter MgtE intracellular domain-containing protein</fullName>
    </recommendedName>
</protein>
<keyword evidence="1" id="KW-0175">Coiled coil</keyword>
<feature type="coiled-coil region" evidence="1">
    <location>
        <begin position="42"/>
        <end position="86"/>
    </location>
</feature>
<dbReference type="AlphaFoldDB" id="A0A1S7LND7"/>
<name>A0A1S7LND7_MAGMO</name>
<evidence type="ECO:0000256" key="1">
    <source>
        <dbReference type="SAM" id="Coils"/>
    </source>
</evidence>
<evidence type="ECO:0000313" key="2">
    <source>
        <dbReference type="EMBL" id="CRH07689.1"/>
    </source>
</evidence>
<accession>A0A1S7LND7</accession>
<proteinExistence type="predicted"/>
<evidence type="ECO:0008006" key="3">
    <source>
        <dbReference type="Google" id="ProtNLM"/>
    </source>
</evidence>
<dbReference type="SUPFAM" id="SSF158791">
    <property type="entry name" value="MgtE N-terminal domain-like"/>
    <property type="match status" value="1"/>
</dbReference>
<gene>
    <name evidence="2" type="ORF">MAGMO_3553</name>
</gene>
<organism evidence="2">
    <name type="scientific">Magnetococcus massalia (strain MO-1)</name>
    <dbReference type="NCBI Taxonomy" id="451514"/>
    <lineage>
        <taxon>Bacteria</taxon>
        <taxon>Pseudomonadati</taxon>
        <taxon>Pseudomonadota</taxon>
        <taxon>Magnetococcia</taxon>
        <taxon>Magnetococcales</taxon>
        <taxon>Magnetococcaceae</taxon>
        <taxon>Magnetococcus</taxon>
    </lineage>
</organism>
<reference evidence="2" key="1">
    <citation type="submission" date="2015-04" db="EMBL/GenBank/DDBJ databases">
        <authorList>
            <person name="Syromyatnikov M.Y."/>
            <person name="Popov V.N."/>
        </authorList>
    </citation>
    <scope>NUCLEOTIDE SEQUENCE</scope>
    <source>
        <strain evidence="2">MO-1</strain>
    </source>
</reference>